<dbReference type="EMBL" id="WWBZ02000010">
    <property type="protein sequence ID" value="KAF4311369.1"/>
    <property type="molecule type" value="Genomic_DNA"/>
</dbReference>
<comment type="caution">
    <text evidence="1">The sequence shown here is derived from an EMBL/GenBank/DDBJ whole genome shotgun (WGS) entry which is preliminary data.</text>
</comment>
<dbReference type="AlphaFoldDB" id="A0A8H4J268"/>
<protein>
    <submittedName>
        <fullName evidence="1">Uncharacterized protein</fullName>
    </submittedName>
</protein>
<accession>A0A8H4J268</accession>
<name>A0A8H4J268_9PEZI</name>
<evidence type="ECO:0000313" key="1">
    <source>
        <dbReference type="EMBL" id="KAF4311369.1"/>
    </source>
</evidence>
<keyword evidence="2" id="KW-1185">Reference proteome</keyword>
<evidence type="ECO:0000313" key="2">
    <source>
        <dbReference type="Proteomes" id="UP000572817"/>
    </source>
</evidence>
<proteinExistence type="predicted"/>
<organism evidence="1 2">
    <name type="scientific">Botryosphaeria dothidea</name>
    <dbReference type="NCBI Taxonomy" id="55169"/>
    <lineage>
        <taxon>Eukaryota</taxon>
        <taxon>Fungi</taxon>
        <taxon>Dikarya</taxon>
        <taxon>Ascomycota</taxon>
        <taxon>Pezizomycotina</taxon>
        <taxon>Dothideomycetes</taxon>
        <taxon>Dothideomycetes incertae sedis</taxon>
        <taxon>Botryosphaeriales</taxon>
        <taxon>Botryosphaeriaceae</taxon>
        <taxon>Botryosphaeria</taxon>
    </lineage>
</organism>
<reference evidence="1" key="1">
    <citation type="submission" date="2020-04" db="EMBL/GenBank/DDBJ databases">
        <title>Genome Assembly and Annotation of Botryosphaeria dothidea sdau 11-99, a Latent Pathogen of Apple Fruit Ring Rot in China.</title>
        <authorList>
            <person name="Yu C."/>
            <person name="Diao Y."/>
            <person name="Lu Q."/>
            <person name="Zhao J."/>
            <person name="Cui S."/>
            <person name="Peng C."/>
            <person name="He B."/>
            <person name="Liu H."/>
        </authorList>
    </citation>
    <scope>NUCLEOTIDE SEQUENCE [LARGE SCALE GENOMIC DNA]</scope>
    <source>
        <strain evidence="1">Sdau11-99</strain>
    </source>
</reference>
<sequence>MQNHAETVLSSVKHQYCTGSELGERTVTLKMLLNPDIRQPCELSPHHIALPIPRAPIINENIYLFQAWAVLDQRLDPLGLLPTDLLLPRQSNGEGDSLQVGSDHHAFKVAVDFDLRAALQERCQPNSVQEQVVLPNKKRQRLSAYSMTGTEEPKTRNLAVQEASCRRRVGLVPISPQPSGTARKHEEDLIDIIHDLGWEAEKVEWLGFDGCAAVDFEEPPQFREEPAVRWFVRHEAERSSVILDVAKVDGPQARFPVVGDADLLCDISFAVVPR</sequence>
<dbReference type="Proteomes" id="UP000572817">
    <property type="component" value="Unassembled WGS sequence"/>
</dbReference>
<gene>
    <name evidence="1" type="ORF">GTA08_BOTSDO13165</name>
</gene>